<dbReference type="SUPFAM" id="SSF50985">
    <property type="entry name" value="RCC1/BLIP-II"/>
    <property type="match status" value="2"/>
</dbReference>
<dbReference type="Gene3D" id="2.130.10.30">
    <property type="entry name" value="Regulator of chromosome condensation 1/beta-lactamase-inhibitor protein II"/>
    <property type="match status" value="2"/>
</dbReference>
<feature type="region of interest" description="Disordered" evidence="6">
    <location>
        <begin position="1188"/>
        <end position="1210"/>
    </location>
</feature>
<dbReference type="Pfam" id="PF22562">
    <property type="entry name" value="UBA_7"/>
    <property type="match status" value="1"/>
</dbReference>
<feature type="compositionally biased region" description="Low complexity" evidence="6">
    <location>
        <begin position="1633"/>
        <end position="1648"/>
    </location>
</feature>
<feature type="compositionally biased region" description="Pro residues" evidence="6">
    <location>
        <begin position="1"/>
        <end position="15"/>
    </location>
</feature>
<feature type="region of interest" description="Disordered" evidence="6">
    <location>
        <begin position="4406"/>
        <end position="4426"/>
    </location>
</feature>
<feature type="region of interest" description="Disordered" evidence="6">
    <location>
        <begin position="2627"/>
        <end position="2646"/>
    </location>
</feature>
<feature type="compositionally biased region" description="Acidic residues" evidence="6">
    <location>
        <begin position="2332"/>
        <end position="2347"/>
    </location>
</feature>
<feature type="region of interest" description="Disordered" evidence="6">
    <location>
        <begin position="3171"/>
        <end position="3206"/>
    </location>
</feature>
<feature type="non-terminal residue" evidence="11">
    <location>
        <position position="1"/>
    </location>
</feature>
<feature type="non-terminal residue" evidence="11">
    <location>
        <position position="4426"/>
    </location>
</feature>
<dbReference type="SUPFAM" id="SSF49265">
    <property type="entry name" value="Fibronectin type III"/>
    <property type="match status" value="1"/>
</dbReference>
<keyword evidence="2 4" id="KW-0833">Ubl conjugation pathway</keyword>
<dbReference type="InterPro" id="IPR003961">
    <property type="entry name" value="FN3_dom"/>
</dbReference>
<dbReference type="PANTHER" id="PTHR46654">
    <property type="entry name" value="E3 UBIQUITIN-PROTEIN LIGASE HECTD3"/>
    <property type="match status" value="1"/>
</dbReference>
<dbReference type="InterPro" id="IPR000569">
    <property type="entry name" value="HECT_dom"/>
</dbReference>
<evidence type="ECO:0000313" key="11">
    <source>
        <dbReference type="EMBL" id="GMI41279.1"/>
    </source>
</evidence>
<dbReference type="InterPro" id="IPR009091">
    <property type="entry name" value="RCC1/BLIP-II"/>
</dbReference>
<dbReference type="Gene3D" id="1.10.8.10">
    <property type="entry name" value="DNA helicase RuvA subunit, C-terminal domain"/>
    <property type="match status" value="1"/>
</dbReference>
<dbReference type="InterPro" id="IPR009060">
    <property type="entry name" value="UBA-like_sf"/>
</dbReference>
<feature type="compositionally biased region" description="Low complexity" evidence="6">
    <location>
        <begin position="475"/>
        <end position="503"/>
    </location>
</feature>
<dbReference type="InterPro" id="IPR042469">
    <property type="entry name" value="HECTD3"/>
</dbReference>
<dbReference type="PROSITE" id="PS50237">
    <property type="entry name" value="HECT"/>
    <property type="match status" value="1"/>
</dbReference>
<proteinExistence type="predicted"/>
<feature type="region of interest" description="Disordered" evidence="6">
    <location>
        <begin position="433"/>
        <end position="454"/>
    </location>
</feature>
<dbReference type="Gene3D" id="2.60.40.10">
    <property type="entry name" value="Immunoglobulins"/>
    <property type="match status" value="1"/>
</dbReference>
<dbReference type="Pfam" id="PF00622">
    <property type="entry name" value="SPRY"/>
    <property type="match status" value="1"/>
</dbReference>
<dbReference type="PANTHER" id="PTHR46654:SF1">
    <property type="entry name" value="E3 UBIQUITIN-PROTEIN LIGASE HECTD3"/>
    <property type="match status" value="1"/>
</dbReference>
<dbReference type="Gene3D" id="2.60.120.200">
    <property type="match status" value="1"/>
</dbReference>
<feature type="region of interest" description="Disordered" evidence="6">
    <location>
        <begin position="1622"/>
        <end position="1672"/>
    </location>
</feature>
<accession>A0ABQ6N5M3</accession>
<feature type="compositionally biased region" description="Low complexity" evidence="6">
    <location>
        <begin position="436"/>
        <end position="446"/>
    </location>
</feature>
<dbReference type="CDD" id="cd14306">
    <property type="entry name" value="UBA_VP13D"/>
    <property type="match status" value="1"/>
</dbReference>
<dbReference type="CDD" id="cd11709">
    <property type="entry name" value="SPRY"/>
    <property type="match status" value="1"/>
</dbReference>
<feature type="repeat" description="RCC1" evidence="5">
    <location>
        <begin position="221"/>
        <end position="272"/>
    </location>
</feature>
<feature type="region of interest" description="Disordered" evidence="6">
    <location>
        <begin position="3305"/>
        <end position="3324"/>
    </location>
</feature>
<dbReference type="InterPro" id="IPR015940">
    <property type="entry name" value="UBA"/>
</dbReference>
<feature type="region of interest" description="Disordered" evidence="6">
    <location>
        <begin position="781"/>
        <end position="829"/>
    </location>
</feature>
<dbReference type="InterPro" id="IPR058923">
    <property type="entry name" value="RCC1-like_dom"/>
</dbReference>
<feature type="repeat" description="RCC1" evidence="5">
    <location>
        <begin position="326"/>
        <end position="379"/>
    </location>
</feature>
<evidence type="ECO:0000256" key="3">
    <source>
        <dbReference type="ARBA" id="ARBA00023054"/>
    </source>
</evidence>
<dbReference type="Pfam" id="PF05605">
    <property type="entry name" value="zf-Di19"/>
    <property type="match status" value="1"/>
</dbReference>
<evidence type="ECO:0000256" key="2">
    <source>
        <dbReference type="ARBA" id="ARBA00022786"/>
    </source>
</evidence>
<evidence type="ECO:0000259" key="10">
    <source>
        <dbReference type="PROSITE" id="PS50853"/>
    </source>
</evidence>
<dbReference type="InterPro" id="IPR003877">
    <property type="entry name" value="SPRY_dom"/>
</dbReference>
<dbReference type="InterPro" id="IPR043136">
    <property type="entry name" value="B30.2/SPRY_sf"/>
</dbReference>
<evidence type="ECO:0000256" key="1">
    <source>
        <dbReference type="ARBA" id="ARBA00022737"/>
    </source>
</evidence>
<dbReference type="Gene3D" id="3.30.2160.10">
    <property type="entry name" value="Hect, E3 ligase catalytic domain"/>
    <property type="match status" value="1"/>
</dbReference>
<gene>
    <name evidence="11" type="ORF">TeGR_g2351</name>
</gene>
<organism evidence="11 12">
    <name type="scientific">Tetraparma gracilis</name>
    <dbReference type="NCBI Taxonomy" id="2962635"/>
    <lineage>
        <taxon>Eukaryota</taxon>
        <taxon>Sar</taxon>
        <taxon>Stramenopiles</taxon>
        <taxon>Ochrophyta</taxon>
        <taxon>Bolidophyceae</taxon>
        <taxon>Parmales</taxon>
        <taxon>Triparmaceae</taxon>
        <taxon>Tetraparma</taxon>
    </lineage>
</organism>
<dbReference type="SMART" id="SM00119">
    <property type="entry name" value="HECTc"/>
    <property type="match status" value="1"/>
</dbReference>
<feature type="domain" description="UBA" evidence="7">
    <location>
        <begin position="2717"/>
        <end position="2761"/>
    </location>
</feature>
<feature type="domain" description="HECT" evidence="9">
    <location>
        <begin position="3998"/>
        <end position="4404"/>
    </location>
</feature>
<dbReference type="SUPFAM" id="SSF49899">
    <property type="entry name" value="Concanavalin A-like lectins/glucanases"/>
    <property type="match status" value="2"/>
</dbReference>
<dbReference type="PROSITE" id="PS00626">
    <property type="entry name" value="RCC1_2"/>
    <property type="match status" value="2"/>
</dbReference>
<dbReference type="Gene3D" id="3.30.2410.10">
    <property type="entry name" value="Hect, E3 ligase catalytic domain"/>
    <property type="match status" value="1"/>
</dbReference>
<dbReference type="InterPro" id="IPR000408">
    <property type="entry name" value="Reg_chr_condens"/>
</dbReference>
<feature type="region of interest" description="Disordered" evidence="6">
    <location>
        <begin position="3717"/>
        <end position="3745"/>
    </location>
</feature>
<dbReference type="SUPFAM" id="SSF56204">
    <property type="entry name" value="Hect, E3 ligase catalytic domain"/>
    <property type="match status" value="1"/>
</dbReference>
<dbReference type="InterPro" id="IPR001870">
    <property type="entry name" value="B30.2/SPRY"/>
</dbReference>
<feature type="region of interest" description="Disordered" evidence="6">
    <location>
        <begin position="1744"/>
        <end position="1776"/>
    </location>
</feature>
<evidence type="ECO:0000259" key="8">
    <source>
        <dbReference type="PROSITE" id="PS50188"/>
    </source>
</evidence>
<dbReference type="PROSITE" id="PS50853">
    <property type="entry name" value="FN3"/>
    <property type="match status" value="1"/>
</dbReference>
<feature type="region of interest" description="Disordered" evidence="6">
    <location>
        <begin position="2364"/>
        <end position="2415"/>
    </location>
</feature>
<feature type="compositionally biased region" description="Pro residues" evidence="6">
    <location>
        <begin position="601"/>
        <end position="614"/>
    </location>
</feature>
<dbReference type="Gene3D" id="2.60.120.920">
    <property type="match status" value="1"/>
</dbReference>
<feature type="region of interest" description="Disordered" evidence="6">
    <location>
        <begin position="2324"/>
        <end position="2347"/>
    </location>
</feature>
<feature type="compositionally biased region" description="Low complexity" evidence="6">
    <location>
        <begin position="2634"/>
        <end position="2646"/>
    </location>
</feature>
<feature type="compositionally biased region" description="Low complexity" evidence="6">
    <location>
        <begin position="1191"/>
        <end position="1207"/>
    </location>
</feature>
<dbReference type="Gene3D" id="3.90.1750.10">
    <property type="entry name" value="Hect, E3 ligase catalytic domains"/>
    <property type="match status" value="1"/>
</dbReference>
<feature type="region of interest" description="Disordered" evidence="6">
    <location>
        <begin position="2109"/>
        <end position="2134"/>
    </location>
</feature>
<feature type="repeat" description="RCC1" evidence="5">
    <location>
        <begin position="169"/>
        <end position="220"/>
    </location>
</feature>
<dbReference type="InterPro" id="IPR013783">
    <property type="entry name" value="Ig-like_fold"/>
</dbReference>
<dbReference type="InterPro" id="IPR013320">
    <property type="entry name" value="ConA-like_dom_sf"/>
</dbReference>
<feature type="repeat" description="RCC1" evidence="5">
    <location>
        <begin position="273"/>
        <end position="325"/>
    </location>
</feature>
<feature type="repeat" description="RCC1" evidence="5">
    <location>
        <begin position="380"/>
        <end position="431"/>
    </location>
</feature>
<comment type="caution">
    <text evidence="11">The sequence shown here is derived from an EMBL/GenBank/DDBJ whole genome shotgun (WGS) entry which is preliminary data.</text>
</comment>
<dbReference type="InterPro" id="IPR008598">
    <property type="entry name" value="Di19_Zn-bd"/>
</dbReference>
<dbReference type="Pfam" id="PF25390">
    <property type="entry name" value="WD40_RLD"/>
    <property type="match status" value="1"/>
</dbReference>
<dbReference type="PROSITE" id="PS50030">
    <property type="entry name" value="UBA"/>
    <property type="match status" value="1"/>
</dbReference>
<name>A0ABQ6N5M3_9STRA</name>
<feature type="region of interest" description="Disordered" evidence="6">
    <location>
        <begin position="902"/>
        <end position="934"/>
    </location>
</feature>
<feature type="region of interest" description="Disordered" evidence="6">
    <location>
        <begin position="467"/>
        <end position="557"/>
    </location>
</feature>
<evidence type="ECO:0000259" key="7">
    <source>
        <dbReference type="PROSITE" id="PS50030"/>
    </source>
</evidence>
<feature type="compositionally biased region" description="Low complexity" evidence="6">
    <location>
        <begin position="527"/>
        <end position="536"/>
    </location>
</feature>
<dbReference type="InterPro" id="IPR036116">
    <property type="entry name" value="FN3_sf"/>
</dbReference>
<sequence length="4426" mass="474384">PGASPPPPLPSPDLPSPRAGPFDDVQREPALAANPEERKALARKRIGKGRAAGAADEPEPAAAASAAAAAGLLNSYGELGHADTLARPLFRRVERAFASPPAAVACGNEHTAVLLRNGDLLTAGYNDNGQCGQGHIKRVPELTKVAGVKAGGVFACNGCEHTCVVDRGGGLLTFGYNYRGQLGHGTAGSELVPRPVRGLEGKRVRTVSCSYYHTAVLTHDDLVYSFGRNDFGQLGHGDLADKKFPHPVDQVKGRRLLDVGCGQYHTCVATRDGKVLACGKNDYGQLGLDAGEPQKRLGQVRGKLDGERVKELKCGYYHTVCRTERGRVYGFGRNDYGQLGLGPAKGQRVHGPHVIEALEGKQITSLAAGCYHSIFASADGILYVCGRNNHGQLGTGDLLERHSPVPVDTFRGERIAAVAAGFYHTVVLTGGEDDNNSSNADSAESSPHSQLSSKGILNLPCLSFPPSLDTPPLPSSSSLPRPASAAPLPSANNNDDPNLNSNPDELHPTNPDEEPKEDPPLLPPPSSSASPISSPRAPTPAPSEHPDGTSLRSPDGTVRQDKAALFLLAHMERLALSHVPASDSDAPTIGLFASSSSDPRSPLPSPPDAPPPPPTRERYCVDVSPANFRLLLNLVASVHSDPSLSPPPSPRSPRPPPPVRATGLLDEHKPYLLLSCLRILKANLCRLLQIKDLAGPVRSAVMSRKSSLAPAAIEEFVDVLFMIHHALITIIESPSYFPLAAAASSVQDEAASILIMGVELFYPFQIDQTQLLADLFACPSPPPSSSSSSSAGSVDRDSEERGEDASVPAASDDDDDDASVNSNNSNTSSPPFLSGLAASRYFLLGRLMSRLSDDSITCFLVPNPGNFHQDVPGLLTSPSPPVVSNLNAVMRLLVKQLALNVSSADTPSPPKRDGSPAPRSGPGDWLDSSQSKPAGVTPPYHQALIVRLILSLFKHGMHWAATESTSPPASSSPSPPSFLDKKAMLDHCLSSVVSPPTPSGCSSLLEFTTLSLLHSIDLLTALLKVPPRQQFVLSISDANRLSAGAVGTVLPSVVSGLLPFASRPLFARRLLPLVTKFVQRLDRLVTLCPSLVESSSDFEAMDDSNNGPPLHPSSSSSRYPSPPLPWLASLVKASSLLAGSLARTLVTAKSLDSPSPPPGADSTIAATLGTSLFRRGIAEAHLPALARFGLTPPSSSRPTSSSSTSPPHTAFLDEMSKRVPAPLSGANHSRPRSATNRSSSVALAFVERVRHEYASRDVSYAIVLKQAKLAGGHYEKLECTERLFFAAALKHEGLAAFAMSAASRKDKLVTMPFSIILAWRAVAESTKWLWRRRSQLKSESASDARVDRFFGSVHSSLSLLLLLEPSISPSPLRSAHSVSTVARKRWARAINFVVCGVRFGKILERSRCVSDAPLSTLYSLCGPQSREIFSLVIKNEAKDGSASALPVSVQTMTSLLMSCRRASSRIVGLNSFYSLLSSITSKSTRGVVLSEFSKATKHGTWLFSGDHVAPPSPSSGGVLDDVVAIGAPLKDAVTKAFEQNYNLFLNELNDVVTSATNASAATAAPPSFSFFNAIEGDNFLLLLDVWGIDFQNKDYLAKCGIVETLHKLLAVFNTEEKSIMADTDPGTGSKYKSSSSGSLSLPSSNLSSDDPGANKKPPAAGNPSKRNALKAVSSTVLKEKEAKLRHCKDAIWVLLRVLVVQTCCFVDQPNSTVTESDVSSVLDVVLTELNSSLSAMAAENTILKQPSSDASGSDASAKSKSQAASNAAVNNSRRCQELVSNPKRFSSEDGMKFQPEQLLHNNKGSDFSIAFWLYLTQDCTGKHRSLVVRGHKHERWPVMLLRPNDRRIDVGYSSASPVISSNASVPLKKWTHIALVSDNNKLKLYFNGTLDNQRSNTGHLNSPRTPKFALYVGKVPEGSVKIDGVRGGFEGSVAFMRFYSRALQPIHVRIVCDQGPPEAMLVKDRKCYQLCACLTLIAGTDAGKRSMIQRKWLDVFLKMFVKGTVRVQQAVVRIWKLLLPLVSPTVMAGLTVTWGEDGTAQNTDVDENAFAKYLVRVVGLSLWRNDDDGKIETARASKLMTLSDVASSPTLLLDTLPFTIASCCTKISSASHGSSDERSPTKASSSGSLLGGLGSDPDASPDAAAVEAMTKNADAIASEVIALLQHMLSYENWGGVLLRTIRDCFATFSKETECIFTEPPAGERPAVNSLVVADGFAVLSVLGGHLEELRPGIEVAMTHTDVSATVVHFDEDSSHAHVVMHGDKSGKGGATESGRDTIKISSEEILVEQSSLKDGKAWAAIKASSLMEEVVVPMALKFLTETGAVSEKADGADEESEDEEDNDDGMAGADEEEACAVAAVPAEGTAGDADADAREPEGDANPDDADDLSFADGNAGSASSAMADATGSPSATVPPFATVEETAGKSNASDKSNGSVLLNIVLSQTRSRFAKLIYRLALEQSWIETLCKWPNLVRDITALAVVADSTPTLAILEETEARVWFMRKRLFQLLTKSGRETAEAIEPMQAHKTSPAPGVTKKKGDAAAADGVGLSYILCPFCGKDNMDEVALAEHILDAHANNNRNAVCPICYAQRGDQSLHDLPSHMDIYHLDGNNIDVVNLGVGPGNAVRSERFSHPPSGAAAASPNPTLAERIVAEGDGEAGATAAVPLHHMLDSSASSSAAAGDSSAAAAAAAAAAVAAAGDEEEEEVLLGDIVGGDNGEDAPTDLIEQLMQMGFREEWCALALRENNNDVEFASTWIVDNLDFLTNLGTGGFGLRQPWNSGDGDMDNDAAREDGAGGEGMEQGMDVELEAEGEAKNEEGGAYMLEEELKDENDAFGAEGMDRNDARLQLVDNLEAEGAAAVFEENYFGDHAAIAGYDSRDGGRGAGPGGGMYSNYSDTVVVGTNASHGYRNKQVEEDISAMDLGDLIASYNTCEKLLSILHSRAAVVQLLHAWPGVYGLDEAGDGKEESARLPSVADLFGSQETLAKLLKISCFRGVQYSLFRSEGKLDGDVSVDGLTNPVSALRPFLCAVLKNSSDVADADADADRDADADFDSINTGSFAALLLNSCLDDVEAAASIEAFDEMAWFSRSLNTSDSQALLQPSVELASWLLDLLLYSKSPCMFKVFTYQRVASCLLSANVPIKDMCLRVIRSILVEWFDELVAEDKRGEDSAEGKGRKAKASDFDDDDGESDNDSRDSDTDSVPTEKAMVQLIADCIPLGRLKRIASQRAAEERRHERVFMSQYTRNMTQLIVAAEDLLQFIDERAKARGDVGNRIVSPKLPMVEDLQMAVLSENALSITWTRGSTGNDSGGAGEEEEDDDGCSSELYKYEVEMATKTVLDEQAELTYTNIYSGYDEECVVENLLPSRKYSCRARVVGSDGQCGEWCDVVVKESSSGVAFTFDRASSGPSIFVSTDGLSASFGSNESWSTVMASTPFISGVNYWEIRIDKSQTAYLFIGVAAKQADTSTFLGGDDFGWGYIGDRALYHKRAKVKVYGERFGQGDIIGVCLDLDNGTLSFSRNGERMGNAFTGLAGELYPAVAFYNQGQRVSLVRGGFRCPDAGMLVDGCPNSCELKDVKVLSSLMGSMCSRSKMKEGLVTDVWRKYNDWACGRSVRYITRVGFELLFDCSTAALGKYGVKKDDLVETPRGSGRIVGVNNGMLWLHVEDEAGAWFFKDAEIFKGKEEGHFDPSVHTKPLLAAVTATAADGKESVLAVSPRADQAVPEEKKASGDGSAEGGADGAADREEIGLDEFKRLADCDHWNAVLDGQIVAAINSFVERFEVSPWNLDQQLLMRAVGPVRSEINRLSGKEVGDDMIKARYGVLSYFNSVFVNTFPFVGVGEGLQLSGKGVLNASTWGLPGRRQGLGVGYSAKEVSEDWSRLPSEVNKDWSRKSVYAASLGLDVMSVALRNSCFFVVKRRIVNQLLERTVTTPKKAEDEYDYPEDLPQVQLNRPKAAAGKTRKNPVQRISMSLFGQLFDELHFIEPTSLRIGYTHPMDDGQERTFKVKFEGEGVDDYGGPYREIFGQLAGELQALESDVHYMSGGGRKMELGEKVKCVLPLLCPTRNWREGAVGGGVGGGSEDAGLLSDIVSQNGLFVPAPGLKSRIYMEMYAFVGQIIGIALRSRICTKFRFPSLVWKALVGESVDVEDLRAYDEAAFSVINEVGRCAREIGRGGREGKKKGGVGGWAEGFDNVLGGLKWVGVLSDGTEIELCPGGGRKDVTVDNCGDFVKAMVACRLHESDRALSAMRDGVASVIPGVLLPLLTWSELELLVCGKEGVDVDLLMANTEYDDDISVDSPHIQSFWRVFRGFDNEDRSRLLRFVWARERLPNSGREFHQKFKIQAAVGEGAKDNPDTYLPKAHTCFFSLGLPKYSSDEVMKEKLLYAIYNCIEMDADFKLADSEGGTWGQDEGGGGGGGGGGR</sequence>
<feature type="compositionally biased region" description="Gly residues" evidence="6">
    <location>
        <begin position="4409"/>
        <end position="4426"/>
    </location>
</feature>
<dbReference type="SMART" id="SM00165">
    <property type="entry name" value="UBA"/>
    <property type="match status" value="1"/>
</dbReference>
<keyword evidence="3" id="KW-0175">Coiled coil</keyword>
<evidence type="ECO:0000313" key="12">
    <source>
        <dbReference type="Proteomes" id="UP001165060"/>
    </source>
</evidence>
<feature type="compositionally biased region" description="Basic and acidic residues" evidence="6">
    <location>
        <begin position="3171"/>
        <end position="3185"/>
    </location>
</feature>
<protein>
    <submittedName>
        <fullName evidence="11">Uncharacterized protein</fullName>
    </submittedName>
</protein>
<feature type="active site" description="Glycyl thioester intermediate" evidence="4">
    <location>
        <position position="4368"/>
    </location>
</feature>
<keyword evidence="12" id="KW-1185">Reference proteome</keyword>
<dbReference type="PROSITE" id="PS50188">
    <property type="entry name" value="B302_SPRY"/>
    <property type="match status" value="1"/>
</dbReference>
<keyword evidence="1" id="KW-0677">Repeat</keyword>
<feature type="compositionally biased region" description="Low complexity" evidence="6">
    <location>
        <begin position="49"/>
        <end position="58"/>
    </location>
</feature>
<dbReference type="InterPro" id="IPR041969">
    <property type="entry name" value="VP13D_UBA"/>
</dbReference>
<feature type="compositionally biased region" description="Low complexity" evidence="6">
    <location>
        <begin position="819"/>
        <end position="829"/>
    </location>
</feature>
<dbReference type="EMBL" id="BRYB01000989">
    <property type="protein sequence ID" value="GMI41279.1"/>
    <property type="molecule type" value="Genomic_DNA"/>
</dbReference>
<feature type="region of interest" description="Disordered" evidence="6">
    <location>
        <begin position="640"/>
        <end position="661"/>
    </location>
</feature>
<feature type="compositionally biased region" description="Acidic residues" evidence="6">
    <location>
        <begin position="2378"/>
        <end position="2389"/>
    </location>
</feature>
<evidence type="ECO:0000256" key="6">
    <source>
        <dbReference type="SAM" id="MobiDB-lite"/>
    </source>
</evidence>
<feature type="region of interest" description="Disordered" evidence="6">
    <location>
        <begin position="1"/>
        <end position="58"/>
    </location>
</feature>
<feature type="domain" description="B30.2/SPRY" evidence="8">
    <location>
        <begin position="3382"/>
        <end position="3561"/>
    </location>
</feature>
<feature type="compositionally biased region" description="Pro residues" evidence="6">
    <location>
        <begin position="644"/>
        <end position="659"/>
    </location>
</feature>
<feature type="compositionally biased region" description="Low complexity" evidence="6">
    <location>
        <begin position="1104"/>
        <end position="1118"/>
    </location>
</feature>
<evidence type="ECO:0000256" key="5">
    <source>
        <dbReference type="PROSITE-ProRule" id="PRU00235"/>
    </source>
</evidence>
<feature type="region of interest" description="Disordered" evidence="6">
    <location>
        <begin position="1098"/>
        <end position="1118"/>
    </location>
</feature>
<dbReference type="SMART" id="SM00449">
    <property type="entry name" value="SPRY"/>
    <property type="match status" value="1"/>
</dbReference>
<feature type="region of interest" description="Disordered" evidence="6">
    <location>
        <begin position="2778"/>
        <end position="2800"/>
    </location>
</feature>
<dbReference type="SUPFAM" id="SSF46934">
    <property type="entry name" value="UBA-like"/>
    <property type="match status" value="1"/>
</dbReference>
<evidence type="ECO:0000256" key="4">
    <source>
        <dbReference type="PROSITE-ProRule" id="PRU00104"/>
    </source>
</evidence>
<dbReference type="PRINTS" id="PR00633">
    <property type="entry name" value="RCCNDNSATION"/>
</dbReference>
<feature type="compositionally biased region" description="Low complexity" evidence="6">
    <location>
        <begin position="1747"/>
        <end position="1772"/>
    </location>
</feature>
<reference evidence="11 12" key="1">
    <citation type="journal article" date="2023" name="Commun. Biol.">
        <title>Genome analysis of Parmales, the sister group of diatoms, reveals the evolutionary specialization of diatoms from phago-mixotrophs to photoautotrophs.</title>
        <authorList>
            <person name="Ban H."/>
            <person name="Sato S."/>
            <person name="Yoshikawa S."/>
            <person name="Yamada K."/>
            <person name="Nakamura Y."/>
            <person name="Ichinomiya M."/>
            <person name="Sato N."/>
            <person name="Blanc-Mathieu R."/>
            <person name="Endo H."/>
            <person name="Kuwata A."/>
            <person name="Ogata H."/>
        </authorList>
    </citation>
    <scope>NUCLEOTIDE SEQUENCE [LARGE SCALE GENOMIC DNA]</scope>
</reference>
<dbReference type="InterPro" id="IPR035983">
    <property type="entry name" value="Hect_E3_ubiquitin_ligase"/>
</dbReference>
<feature type="region of interest" description="Disordered" evidence="6">
    <location>
        <begin position="581"/>
        <end position="619"/>
    </location>
</feature>
<dbReference type="Pfam" id="PF13385">
    <property type="entry name" value="Laminin_G_3"/>
    <property type="match status" value="1"/>
</dbReference>
<evidence type="ECO:0000259" key="9">
    <source>
        <dbReference type="PROSITE" id="PS50237"/>
    </source>
</evidence>
<dbReference type="Pfam" id="PF00632">
    <property type="entry name" value="HECT"/>
    <property type="match status" value="1"/>
</dbReference>
<dbReference type="Proteomes" id="UP001165060">
    <property type="component" value="Unassembled WGS sequence"/>
</dbReference>
<feature type="domain" description="Fibronectin type-III" evidence="10">
    <location>
        <begin position="3285"/>
        <end position="3399"/>
    </location>
</feature>
<dbReference type="PROSITE" id="PS50012">
    <property type="entry name" value="RCC1_3"/>
    <property type="match status" value="5"/>
</dbReference>